<dbReference type="Proteomes" id="UP000003835">
    <property type="component" value="Unassembled WGS sequence"/>
</dbReference>
<evidence type="ECO:0000256" key="4">
    <source>
        <dbReference type="SAM" id="Phobius"/>
    </source>
</evidence>
<keyword evidence="4" id="KW-0472">Membrane</keyword>
<dbReference type="AlphaFoldDB" id="B4W3J5"/>
<evidence type="ECO:0000259" key="5">
    <source>
        <dbReference type="Pfam" id="PF00487"/>
    </source>
</evidence>
<dbReference type="STRING" id="118168.MC7420_2713"/>
<protein>
    <submittedName>
        <fullName evidence="6">Fatty acid desaturase domain protein</fullName>
    </submittedName>
</protein>
<evidence type="ECO:0000313" key="7">
    <source>
        <dbReference type="Proteomes" id="UP000003835"/>
    </source>
</evidence>
<dbReference type="GO" id="GO:0016491">
    <property type="term" value="F:oxidoreductase activity"/>
    <property type="evidence" value="ECO:0007669"/>
    <property type="project" value="InterPro"/>
</dbReference>
<feature type="domain" description="Fatty acid desaturase" evidence="5">
    <location>
        <begin position="66"/>
        <end position="317"/>
    </location>
</feature>
<keyword evidence="7" id="KW-1185">Reference proteome</keyword>
<feature type="transmembrane region" description="Helical" evidence="4">
    <location>
        <begin position="166"/>
        <end position="183"/>
    </location>
</feature>
<dbReference type="GO" id="GO:0006629">
    <property type="term" value="P:lipid metabolic process"/>
    <property type="evidence" value="ECO:0007669"/>
    <property type="project" value="InterPro"/>
</dbReference>
<feature type="transmembrane region" description="Helical" evidence="4">
    <location>
        <begin position="70"/>
        <end position="88"/>
    </location>
</feature>
<reference evidence="6 7" key="1">
    <citation type="submission" date="2008-07" db="EMBL/GenBank/DDBJ databases">
        <authorList>
            <person name="Tandeau de Marsac N."/>
            <person name="Ferriera S."/>
            <person name="Johnson J."/>
            <person name="Kravitz S."/>
            <person name="Beeson K."/>
            <person name="Sutton G."/>
            <person name="Rogers Y.-H."/>
            <person name="Friedman R."/>
            <person name="Frazier M."/>
            <person name="Venter J.C."/>
        </authorList>
    </citation>
    <scope>NUCLEOTIDE SEQUENCE [LARGE SCALE GENOMIC DNA]</scope>
    <source>
        <strain evidence="6 7">PCC 7420</strain>
    </source>
</reference>
<comment type="cofactor">
    <cofactor evidence="1">
        <name>Fe(2+)</name>
        <dbReference type="ChEBI" id="CHEBI:29033"/>
    </cofactor>
</comment>
<gene>
    <name evidence="6" type="ORF">MC7420_2713</name>
</gene>
<evidence type="ECO:0000256" key="2">
    <source>
        <dbReference type="ARBA" id="ARBA00008749"/>
    </source>
</evidence>
<sequence>MTISTIKEQNSAYSMTRVTTTLRLRDILRTLPREVFEKNRRKAWTVVLVNILMVGLGYGGLAIAPWFCLPLLWIFTGTALTGFFVIGHDCGHRSFANRRWVNNLVGHLAFLPLLYPFHSWRILHNHHHTHTNKLGEDNAWQPFTIEYYASHPIVVKLFYQLTRGRLWWIGSMFHWALLHFNWGNFQGKQRSQVKFSALLVIGFAAVAFPLLFATVGVWGVIKFWLLPWVVYHFWMSTFTIVHHTAPDIPFTPEPEWNEAEAQLFGSVHCDYPRWIEFLCHDINVHIPHHISSAIPSYNLRLAHRILKENWGDELRECRFSWSLMKQITDQCHLYSQQECYQSFKDYRKAMAGGK</sequence>
<keyword evidence="4" id="KW-0812">Transmembrane</keyword>
<dbReference type="eggNOG" id="COG3239">
    <property type="taxonomic scope" value="Bacteria"/>
</dbReference>
<feature type="transmembrane region" description="Helical" evidence="4">
    <location>
        <begin position="100"/>
        <end position="118"/>
    </location>
</feature>
<dbReference type="EMBL" id="DS989875">
    <property type="protein sequence ID" value="EDX71152.1"/>
    <property type="molecule type" value="Genomic_DNA"/>
</dbReference>
<dbReference type="InterPro" id="IPR012171">
    <property type="entry name" value="Fatty_acid_desaturase"/>
</dbReference>
<dbReference type="OrthoDB" id="9769653at2"/>
<keyword evidence="4" id="KW-1133">Transmembrane helix</keyword>
<dbReference type="InterPro" id="IPR005804">
    <property type="entry name" value="FA_desaturase_dom"/>
</dbReference>
<evidence type="ECO:0000256" key="3">
    <source>
        <dbReference type="ARBA" id="ARBA00023004"/>
    </source>
</evidence>
<name>B4W3J5_9CYAN</name>
<dbReference type="HOGENOM" id="CLU_033094_3_1_3"/>
<evidence type="ECO:0000256" key="1">
    <source>
        <dbReference type="ARBA" id="ARBA00001954"/>
    </source>
</evidence>
<proteinExistence type="inferred from homology"/>
<evidence type="ECO:0000313" key="6">
    <source>
        <dbReference type="EMBL" id="EDX71152.1"/>
    </source>
</evidence>
<accession>B4W3J5</accession>
<comment type="similarity">
    <text evidence="2">Belongs to the fatty acid desaturase type 2 family.</text>
</comment>
<organism evidence="6 7">
    <name type="scientific">Coleofasciculus chthonoplastes PCC 7420</name>
    <dbReference type="NCBI Taxonomy" id="118168"/>
    <lineage>
        <taxon>Bacteria</taxon>
        <taxon>Bacillati</taxon>
        <taxon>Cyanobacteriota</taxon>
        <taxon>Cyanophyceae</taxon>
        <taxon>Coleofasciculales</taxon>
        <taxon>Coleofasciculaceae</taxon>
        <taxon>Coleofasciculus</taxon>
    </lineage>
</organism>
<keyword evidence="3" id="KW-0408">Iron</keyword>
<dbReference type="RefSeq" id="WP_006105886.1">
    <property type="nucleotide sequence ID" value="NZ_DS989875.1"/>
</dbReference>
<feature type="transmembrane region" description="Helical" evidence="4">
    <location>
        <begin position="195"/>
        <end position="218"/>
    </location>
</feature>
<dbReference type="Pfam" id="PF00487">
    <property type="entry name" value="FA_desaturase"/>
    <property type="match status" value="1"/>
</dbReference>
<feature type="transmembrane region" description="Helical" evidence="4">
    <location>
        <begin position="43"/>
        <end position="64"/>
    </location>
</feature>
<dbReference type="CDD" id="cd03507">
    <property type="entry name" value="Delta12-FADS-like"/>
    <property type="match status" value="1"/>
</dbReference>
<dbReference type="PANTHER" id="PTHR32100">
    <property type="entry name" value="OMEGA-6 FATTY ACID DESATURASE, CHLOROPLASTIC"/>
    <property type="match status" value="1"/>
</dbReference>